<gene>
    <name evidence="3" type="ORF">OCV61_11600</name>
</gene>
<protein>
    <submittedName>
        <fullName evidence="3">Glycosyltransferase</fullName>
        <ecNumber evidence="3">2.4.-.-</ecNumber>
    </submittedName>
</protein>
<accession>A0ABT2TV20</accession>
<dbReference type="Pfam" id="PF13439">
    <property type="entry name" value="Glyco_transf_4"/>
    <property type="match status" value="1"/>
</dbReference>
<evidence type="ECO:0000313" key="3">
    <source>
        <dbReference type="EMBL" id="MCU6766054.1"/>
    </source>
</evidence>
<proteinExistence type="predicted"/>
<dbReference type="EC" id="2.4.-.-" evidence="3"/>
<dbReference type="InterPro" id="IPR001296">
    <property type="entry name" value="Glyco_trans_1"/>
</dbReference>
<dbReference type="Proteomes" id="UP001652409">
    <property type="component" value="Unassembled WGS sequence"/>
</dbReference>
<evidence type="ECO:0000313" key="4">
    <source>
        <dbReference type="Proteomes" id="UP001652409"/>
    </source>
</evidence>
<comment type="caution">
    <text evidence="3">The sequence shown here is derived from an EMBL/GenBank/DDBJ whole genome shotgun (WGS) entry which is preliminary data.</text>
</comment>
<sequence>MKICIWVTKIFDLGGTKRVVTLLANELVKEHDVTIMVYQDRFREDRTMYHMSEDIKVDFIDNDAFVDRHWTPAFGARFVIKKLNENYGIFNKKCFNHILGDALFPKKTRDRWVEYLNQQDYDIIITTAALSLRLGMIAPRLNAKTIGWQHNCYSGYVDVPKVVFWKQECLLQEYLPQLDRYIVLSDYDKRDYQKFLGIDTEVKINPRSFVSEKKCNPDAKRFLMATRFVYAKGLDLMMQSFEEFCKQDDEWELDIIGDGELWDEILAEARKRHVDKRVHFIGYTNEPEKYYLNSSVFLLPSRWEGWPMVIMEAFEFGLPVIAYHMGAMDLIIDDQKTGFLPEAFDTHKFTEAMLKLAHDDELRHQMHRNAIEKSADFNIDKAVVAWNDLFNRLMKE</sequence>
<keyword evidence="3" id="KW-0808">Transferase</keyword>
<reference evidence="3 4" key="1">
    <citation type="journal article" date="2021" name="ISME Commun">
        <title>Automated analysis of genomic sequences facilitates high-throughput and comprehensive description of bacteria.</title>
        <authorList>
            <person name="Hitch T.C.A."/>
        </authorList>
    </citation>
    <scope>NUCLEOTIDE SEQUENCE [LARGE SCALE GENOMIC DNA]</scope>
    <source>
        <strain evidence="3 4">Sanger_23</strain>
    </source>
</reference>
<keyword evidence="3" id="KW-0328">Glycosyltransferase</keyword>
<dbReference type="Pfam" id="PF00534">
    <property type="entry name" value="Glycos_transf_1"/>
    <property type="match status" value="1"/>
</dbReference>
<evidence type="ECO:0000259" key="1">
    <source>
        <dbReference type="Pfam" id="PF00534"/>
    </source>
</evidence>
<dbReference type="EMBL" id="JAOQJL010000022">
    <property type="protein sequence ID" value="MCU6766054.1"/>
    <property type="molecule type" value="Genomic_DNA"/>
</dbReference>
<feature type="domain" description="Glycosyltransferase subfamily 4-like N-terminal" evidence="2">
    <location>
        <begin position="14"/>
        <end position="203"/>
    </location>
</feature>
<dbReference type="SUPFAM" id="SSF53756">
    <property type="entry name" value="UDP-Glycosyltransferase/glycogen phosphorylase"/>
    <property type="match status" value="1"/>
</dbReference>
<feature type="domain" description="Glycosyl transferase family 1" evidence="1">
    <location>
        <begin position="216"/>
        <end position="372"/>
    </location>
</feature>
<organism evidence="3 4">
    <name type="scientific">Blautia ammoniilytica</name>
    <dbReference type="NCBI Taxonomy" id="2981782"/>
    <lineage>
        <taxon>Bacteria</taxon>
        <taxon>Bacillati</taxon>
        <taxon>Bacillota</taxon>
        <taxon>Clostridia</taxon>
        <taxon>Lachnospirales</taxon>
        <taxon>Lachnospiraceae</taxon>
        <taxon>Blautia</taxon>
    </lineage>
</organism>
<dbReference type="RefSeq" id="WP_158421974.1">
    <property type="nucleotide sequence ID" value="NZ_JAOQJL010000022.1"/>
</dbReference>
<keyword evidence="4" id="KW-1185">Reference proteome</keyword>
<name>A0ABT2TV20_9FIRM</name>
<evidence type="ECO:0000259" key="2">
    <source>
        <dbReference type="Pfam" id="PF13439"/>
    </source>
</evidence>
<dbReference type="PANTHER" id="PTHR12526">
    <property type="entry name" value="GLYCOSYLTRANSFERASE"/>
    <property type="match status" value="1"/>
</dbReference>
<dbReference type="GO" id="GO:0016757">
    <property type="term" value="F:glycosyltransferase activity"/>
    <property type="evidence" value="ECO:0007669"/>
    <property type="project" value="UniProtKB-KW"/>
</dbReference>
<dbReference type="InterPro" id="IPR028098">
    <property type="entry name" value="Glyco_trans_4-like_N"/>
</dbReference>
<dbReference type="PANTHER" id="PTHR12526:SF630">
    <property type="entry name" value="GLYCOSYLTRANSFERASE"/>
    <property type="match status" value="1"/>
</dbReference>
<dbReference type="Gene3D" id="3.40.50.2000">
    <property type="entry name" value="Glycogen Phosphorylase B"/>
    <property type="match status" value="2"/>
</dbReference>